<dbReference type="PANTHER" id="PTHR43319">
    <property type="entry name" value="BETA-LACTAMASE-RELATED"/>
    <property type="match status" value="1"/>
</dbReference>
<dbReference type="Pfam" id="PF00144">
    <property type="entry name" value="Beta-lactamase"/>
    <property type="match status" value="1"/>
</dbReference>
<dbReference type="InterPro" id="IPR012338">
    <property type="entry name" value="Beta-lactam/transpept-like"/>
</dbReference>
<reference evidence="2 3" key="1">
    <citation type="submission" date="2024-10" db="EMBL/GenBank/DDBJ databases">
        <title>The Natural Products Discovery Center: Release of the First 8490 Sequenced Strains for Exploring Actinobacteria Biosynthetic Diversity.</title>
        <authorList>
            <person name="Kalkreuter E."/>
            <person name="Kautsar S.A."/>
            <person name="Yang D."/>
            <person name="Bader C.D."/>
            <person name="Teijaro C.N."/>
            <person name="Fluegel L."/>
            <person name="Davis C.M."/>
            <person name="Simpson J.R."/>
            <person name="Lauterbach L."/>
            <person name="Steele A.D."/>
            <person name="Gui C."/>
            <person name="Meng S."/>
            <person name="Li G."/>
            <person name="Viehrig K."/>
            <person name="Ye F."/>
            <person name="Su P."/>
            <person name="Kiefer A.F."/>
            <person name="Nichols A."/>
            <person name="Cepeda A.J."/>
            <person name="Yan W."/>
            <person name="Fan B."/>
            <person name="Jiang Y."/>
            <person name="Adhikari A."/>
            <person name="Zheng C.-J."/>
            <person name="Schuster L."/>
            <person name="Cowan T.M."/>
            <person name="Smanski M.J."/>
            <person name="Chevrette M.G."/>
            <person name="De Carvalho L.P.S."/>
            <person name="Shen B."/>
        </authorList>
    </citation>
    <scope>NUCLEOTIDE SEQUENCE [LARGE SCALE GENOMIC DNA]</scope>
    <source>
        <strain evidence="2 3">NPDC050545</strain>
    </source>
</reference>
<dbReference type="PROSITE" id="PS51318">
    <property type="entry name" value="TAT"/>
    <property type="match status" value="1"/>
</dbReference>
<dbReference type="InterPro" id="IPR052907">
    <property type="entry name" value="Beta-lactamase/esterase"/>
</dbReference>
<dbReference type="Proteomes" id="UP001612741">
    <property type="component" value="Unassembled WGS sequence"/>
</dbReference>
<organism evidence="2 3">
    <name type="scientific">Nonomuraea typhae</name>
    <dbReference type="NCBI Taxonomy" id="2603600"/>
    <lineage>
        <taxon>Bacteria</taxon>
        <taxon>Bacillati</taxon>
        <taxon>Actinomycetota</taxon>
        <taxon>Actinomycetes</taxon>
        <taxon>Streptosporangiales</taxon>
        <taxon>Streptosporangiaceae</taxon>
        <taxon>Nonomuraea</taxon>
    </lineage>
</organism>
<keyword evidence="3" id="KW-1185">Reference proteome</keyword>
<dbReference type="SUPFAM" id="SSF56601">
    <property type="entry name" value="beta-lactamase/transpeptidase-like"/>
    <property type="match status" value="1"/>
</dbReference>
<dbReference type="GO" id="GO:0016787">
    <property type="term" value="F:hydrolase activity"/>
    <property type="evidence" value="ECO:0007669"/>
    <property type="project" value="UniProtKB-KW"/>
</dbReference>
<name>A0ABW7YPI5_9ACTN</name>
<sequence length="447" mass="47379">MTNETSEPGRIGRRTLVGGALGAGALAGLAGRGTAAASASESGGGDHVEHGWGKVADVFRANFEAPGEVGAACSVYAGGRPVVNLWDGLADREAKRPWRKSTIVQVASTTKGATALCAHILAQRGELDLDAPVTRYWPEFGAHGKEQIPVRWLLSHQAGLPLVDGPLTFEQACAWHPVIRALEAQKPLWEPGTRHLYHGMTYGFLVGEVVRRISGKSLGTFFAEEVAAPLGLSAWIGLPEKHEKRVSKLHFAAPFSLEELIAGMIKLTGLDPDTVTAWMTAIWAPGSVQMRANELGGALDNTTGYALTRAWRAAEFPAANMVADARSLARMYAATVSDVDGVRLLDPATVETATAVQTDKTRMYGLPPGLDIPADRSFYMALGFGRACPPAPMLGPGSFGHPGSGGSIGFADPDAEVGFGYVTNLWNFRPDDPRASDLIKAVRSCLG</sequence>
<evidence type="ECO:0000313" key="3">
    <source>
        <dbReference type="Proteomes" id="UP001612741"/>
    </source>
</evidence>
<dbReference type="InterPro" id="IPR001466">
    <property type="entry name" value="Beta-lactam-related"/>
</dbReference>
<evidence type="ECO:0000259" key="1">
    <source>
        <dbReference type="Pfam" id="PF00144"/>
    </source>
</evidence>
<dbReference type="EC" id="3.-.-.-" evidence="2"/>
<keyword evidence="2" id="KW-0378">Hydrolase</keyword>
<gene>
    <name evidence="2" type="ORF">ACIBG2_10595</name>
</gene>
<evidence type="ECO:0000313" key="2">
    <source>
        <dbReference type="EMBL" id="MFI6497826.1"/>
    </source>
</evidence>
<comment type="caution">
    <text evidence="2">The sequence shown here is derived from an EMBL/GenBank/DDBJ whole genome shotgun (WGS) entry which is preliminary data.</text>
</comment>
<feature type="domain" description="Beta-lactamase-related" evidence="1">
    <location>
        <begin position="60"/>
        <end position="441"/>
    </location>
</feature>
<dbReference type="EMBL" id="JBITGY010000002">
    <property type="protein sequence ID" value="MFI6497826.1"/>
    <property type="molecule type" value="Genomic_DNA"/>
</dbReference>
<proteinExistence type="predicted"/>
<protein>
    <submittedName>
        <fullName evidence="2">Serine hydrolase domain-containing protein</fullName>
        <ecNumber evidence="2">3.-.-.-</ecNumber>
    </submittedName>
</protein>
<dbReference type="InterPro" id="IPR006311">
    <property type="entry name" value="TAT_signal"/>
</dbReference>
<dbReference type="RefSeq" id="WP_397080943.1">
    <property type="nucleotide sequence ID" value="NZ_JBITGY010000002.1"/>
</dbReference>
<dbReference type="Gene3D" id="3.40.710.10">
    <property type="entry name" value="DD-peptidase/beta-lactamase superfamily"/>
    <property type="match status" value="1"/>
</dbReference>
<dbReference type="PANTHER" id="PTHR43319:SF3">
    <property type="entry name" value="BETA-LACTAMASE-RELATED DOMAIN-CONTAINING PROTEIN"/>
    <property type="match status" value="1"/>
</dbReference>
<accession>A0ABW7YPI5</accession>